<feature type="region of interest" description="Disordered" evidence="10">
    <location>
        <begin position="1037"/>
        <end position="1129"/>
    </location>
</feature>
<dbReference type="AlphaFoldDB" id="A0A9Q9B8C4"/>
<keyword evidence="5 9" id="KW-0010">Activator</keyword>
<dbReference type="Proteomes" id="UP001056384">
    <property type="component" value="Chromosome 12"/>
</dbReference>
<evidence type="ECO:0000313" key="13">
    <source>
        <dbReference type="Proteomes" id="UP001056384"/>
    </source>
</evidence>
<accession>A0A9Q9B8C4</accession>
<keyword evidence="6 9" id="KW-0804">Transcription</keyword>
<dbReference type="OrthoDB" id="205099at2759"/>
<comment type="subcellular location">
    <subcellularLocation>
        <location evidence="1 9">Nucleus</location>
    </subcellularLocation>
</comment>
<evidence type="ECO:0000256" key="6">
    <source>
        <dbReference type="ARBA" id="ARBA00023163"/>
    </source>
</evidence>
<dbReference type="GO" id="GO:0070847">
    <property type="term" value="C:core mediator complex"/>
    <property type="evidence" value="ECO:0007669"/>
    <property type="project" value="TreeGrafter"/>
</dbReference>
<evidence type="ECO:0000256" key="10">
    <source>
        <dbReference type="SAM" id="MobiDB-lite"/>
    </source>
</evidence>
<evidence type="ECO:0000256" key="5">
    <source>
        <dbReference type="ARBA" id="ARBA00023159"/>
    </source>
</evidence>
<organism evidence="12 13">
    <name type="scientific">Septoria linicola</name>
    <dbReference type="NCBI Taxonomy" id="215465"/>
    <lineage>
        <taxon>Eukaryota</taxon>
        <taxon>Fungi</taxon>
        <taxon>Dikarya</taxon>
        <taxon>Ascomycota</taxon>
        <taxon>Pezizomycotina</taxon>
        <taxon>Dothideomycetes</taxon>
        <taxon>Dothideomycetidae</taxon>
        <taxon>Mycosphaerellales</taxon>
        <taxon>Mycosphaerellaceae</taxon>
        <taxon>Septoria</taxon>
    </lineage>
</organism>
<protein>
    <recommendedName>
        <fullName evidence="3 9">Mediator of RNA polymerase II transcription subunit 14</fullName>
    </recommendedName>
    <alternativeName>
        <fullName evidence="8 9">Mediator complex subunit 14</fullName>
    </alternativeName>
</protein>
<comment type="similarity">
    <text evidence="2 9">Belongs to the Mediator complex subunit 14 family.</text>
</comment>
<proteinExistence type="inferred from homology"/>
<sequence>MPGRLIMNQQGTAVGSPDLKKDRSQAQIAGGGQKQDFGQMQENAHAKAGANGLPNGQAANGLPQAPPTSNGHANGATTTTSRLPTPPPLDQSWRTSDANKPMGVMLARLAQQCFGDLNDTLNRMNEMPAPQPAVANGVISHTADQSRESVDRKKVLMEFASGQRDRFIKALVLSDWARSEHDMAKLVDLKVWHDSQEAVQHKAMHFIGVTKHDIARAKMPNPNIEGAMELLASRKAPKWPDLGYLPPAKLTAKQLRATLQNMNVTIATRLNLHEDLPFHFRDYSIADGRATFRVNGEFEVDLSVADEDPASQFYLIDLRFTFDPAPTLTDDALRNALEAQTNEALKSSGLLGCYDFLHNFVLTHKINILKSHAVQLFRQKWFGCVVTETHRRVFAIQYWKDQTGKKSWLEFGVSSGRPKGRQTRKAPTAIHTVRWFRQGQEVDDDKIVVDWNSLDLDAVLAQVTAKHASWTLSLIQARLQASAGPESRLESHLSTSLSDADECKLDLSVPGLKRPMVVQVEPVTGLITISPATRDTALAERILNQNPTIDNSNSFAQLLCRAVQEQIRRITTSSGWHAADLRTFGPQANFKALFGQGVVRHDIFTCHKGWGEEWSLCVTYSLSGEKWWVVRIGTVNDAQGRSIKTVADARRLQITTSGLSRTEVSHVERLAEAEVSFAVLADELASNDIPYHLEKLSLLTLKDVSTSRDATAAVYLRHRPKEGKTSPASDYKSLATTDWIRIAYRGLIGDNDSDDTEVRHDIRLTVDSTKLRPLQEYLINTKARDADVAMNASGGLALSLRTPFGQPYIKEITRLVKRCQDLNTTLSAARALQYTCTSIGLKKVAFTYGTSHQFNAALVAIGTTTSLKLGPSSSNPHQRIRMHLEALYNKTLEGPFLALAFAMNATQPLLDALANLESTHAAQGTITVHAHDHFNYFIMYHKPLTPCRFQVGVHWTNKERATVQRQFAYAIVHCPRPGEELPTELSDSLVDLSKDSGSRAEGWFGNNKGGYITGTKSLSTVLSRVDDCIRKFEAPAEGAAVKKQEKQETPLPDTKPPLNRNASKSHVTTQQKSGAGPQSKVQQKPLPNPMKQNNKPQDNTARQMTVTATHGQRQNQHPGKVKQEVIELD</sequence>
<evidence type="ECO:0000256" key="3">
    <source>
        <dbReference type="ARBA" id="ARBA00019619"/>
    </source>
</evidence>
<keyword evidence="13" id="KW-1185">Reference proteome</keyword>
<dbReference type="EMBL" id="CP099429">
    <property type="protein sequence ID" value="USW58926.1"/>
    <property type="molecule type" value="Genomic_DNA"/>
</dbReference>
<evidence type="ECO:0000256" key="9">
    <source>
        <dbReference type="RuleBase" id="RU365082"/>
    </source>
</evidence>
<name>A0A9Q9B8C4_9PEZI</name>
<dbReference type="PANTHER" id="PTHR12809:SF2">
    <property type="entry name" value="MEDIATOR OF RNA POLYMERASE II TRANSCRIPTION SUBUNIT 14"/>
    <property type="match status" value="1"/>
</dbReference>
<dbReference type="Pfam" id="PF08638">
    <property type="entry name" value="Med14"/>
    <property type="match status" value="1"/>
</dbReference>
<feature type="compositionally biased region" description="Basic and acidic residues" evidence="10">
    <location>
        <begin position="1037"/>
        <end position="1048"/>
    </location>
</feature>
<dbReference type="GO" id="GO:0016592">
    <property type="term" value="C:mediator complex"/>
    <property type="evidence" value="ECO:0007669"/>
    <property type="project" value="UniProtKB-UniRule"/>
</dbReference>
<comment type="function">
    <text evidence="9">Component of the Mediator complex, a coactivator involved in the regulated transcription of nearly all RNA polymerase II-dependent genes. Mediator functions as a bridge to convey information from gene-specific regulatory proteins to the basal RNA polymerase II transcription machinery. Mediator is recruited to promoters by direct interactions with regulatory proteins and serves as a scaffold for the assembly of a functional preinitiation complex with RNA polymerase II and the general transcription factors.</text>
</comment>
<evidence type="ECO:0000256" key="2">
    <source>
        <dbReference type="ARBA" id="ARBA00007813"/>
    </source>
</evidence>
<evidence type="ECO:0000259" key="11">
    <source>
        <dbReference type="Pfam" id="PF08638"/>
    </source>
</evidence>
<comment type="subunit">
    <text evidence="9">Component of the Mediator complex.</text>
</comment>
<evidence type="ECO:0000256" key="1">
    <source>
        <dbReference type="ARBA" id="ARBA00004123"/>
    </source>
</evidence>
<reference evidence="12" key="1">
    <citation type="submission" date="2022-06" db="EMBL/GenBank/DDBJ databases">
        <title>Complete genome sequences of two strains of the flax pathogen Septoria linicola.</title>
        <authorList>
            <person name="Lapalu N."/>
            <person name="Simon A."/>
            <person name="Demenou B."/>
            <person name="Paumier D."/>
            <person name="Guillot M.-P."/>
            <person name="Gout L."/>
            <person name="Valade R."/>
        </authorList>
    </citation>
    <scope>NUCLEOTIDE SEQUENCE</scope>
    <source>
        <strain evidence="12">SE15195</strain>
    </source>
</reference>
<feature type="compositionally biased region" description="Polar residues" evidence="10">
    <location>
        <begin position="1090"/>
        <end position="1117"/>
    </location>
</feature>
<gene>
    <name evidence="12" type="ORF">Slin15195_G122450</name>
</gene>
<dbReference type="PANTHER" id="PTHR12809">
    <property type="entry name" value="MEDIATOR COMPLEX SUBUNIT"/>
    <property type="match status" value="1"/>
</dbReference>
<evidence type="ECO:0000256" key="4">
    <source>
        <dbReference type="ARBA" id="ARBA00023015"/>
    </source>
</evidence>
<dbReference type="GO" id="GO:0003712">
    <property type="term" value="F:transcription coregulator activity"/>
    <property type="evidence" value="ECO:0007669"/>
    <property type="project" value="UniProtKB-UniRule"/>
</dbReference>
<feature type="region of interest" description="Disordered" evidence="10">
    <location>
        <begin position="1"/>
        <end position="97"/>
    </location>
</feature>
<dbReference type="InterPro" id="IPR055122">
    <property type="entry name" value="Med14_N"/>
</dbReference>
<evidence type="ECO:0000256" key="7">
    <source>
        <dbReference type="ARBA" id="ARBA00023242"/>
    </source>
</evidence>
<feature type="domain" description="Mediator complex subunit MED14 N-terminal" evidence="11">
    <location>
        <begin position="101"/>
        <end position="306"/>
    </location>
</feature>
<dbReference type="InterPro" id="IPR013947">
    <property type="entry name" value="Mediator_Med14"/>
</dbReference>
<evidence type="ECO:0000256" key="8">
    <source>
        <dbReference type="ARBA" id="ARBA00032007"/>
    </source>
</evidence>
<keyword evidence="4 9" id="KW-0805">Transcription regulation</keyword>
<evidence type="ECO:0000313" key="12">
    <source>
        <dbReference type="EMBL" id="USW58926.1"/>
    </source>
</evidence>
<dbReference type="GO" id="GO:0006357">
    <property type="term" value="P:regulation of transcription by RNA polymerase II"/>
    <property type="evidence" value="ECO:0007669"/>
    <property type="project" value="InterPro"/>
</dbReference>
<keyword evidence="7 9" id="KW-0539">Nucleus</keyword>
<feature type="compositionally biased region" description="Polar residues" evidence="10">
    <location>
        <begin position="1060"/>
        <end position="1073"/>
    </location>
</feature>
<feature type="compositionally biased region" description="Polar residues" evidence="10">
    <location>
        <begin position="67"/>
        <end position="76"/>
    </location>
</feature>